<dbReference type="EMBL" id="QTTN01000020">
    <property type="protein sequence ID" value="REE81013.1"/>
    <property type="molecule type" value="Genomic_DNA"/>
</dbReference>
<evidence type="ECO:0000313" key="2">
    <source>
        <dbReference type="Proteomes" id="UP000256304"/>
    </source>
</evidence>
<evidence type="ECO:0000313" key="1">
    <source>
        <dbReference type="EMBL" id="REE81013.1"/>
    </source>
</evidence>
<keyword evidence="2" id="KW-1185">Reference proteome</keyword>
<proteinExistence type="predicted"/>
<dbReference type="Proteomes" id="UP000256304">
    <property type="component" value="Unassembled WGS sequence"/>
</dbReference>
<sequence length="61" mass="7349">MCSPKKNVFKHECPVIWMFPRKRVSYDEYIKLNPLTRLAQIGFCLEVDCAVREELERMTER</sequence>
<comment type="caution">
    <text evidence="1">The sequence shown here is derived from an EMBL/GenBank/DDBJ whole genome shotgun (WGS) entry which is preliminary data.</text>
</comment>
<dbReference type="AlphaFoldDB" id="A0A3D9RM96"/>
<organism evidence="1 2">
    <name type="scientific">Paenibacillus taihuensis</name>
    <dbReference type="NCBI Taxonomy" id="1156355"/>
    <lineage>
        <taxon>Bacteria</taxon>
        <taxon>Bacillati</taxon>
        <taxon>Bacillota</taxon>
        <taxon>Bacilli</taxon>
        <taxon>Bacillales</taxon>
        <taxon>Paenibacillaceae</taxon>
        <taxon>Paenibacillus</taxon>
    </lineage>
</organism>
<gene>
    <name evidence="1" type="ORF">A8990_12059</name>
</gene>
<accession>A0A3D9RM96</accession>
<name>A0A3D9RM96_9BACL</name>
<protein>
    <submittedName>
        <fullName evidence="1">Uncharacterized protein</fullName>
    </submittedName>
</protein>
<reference evidence="1 2" key="1">
    <citation type="submission" date="2018-08" db="EMBL/GenBank/DDBJ databases">
        <title>Genomic Encyclopedia of Type Strains, Phase III (KMG-III): the genomes of soil and plant-associated and newly described type strains.</title>
        <authorList>
            <person name="Whitman W."/>
        </authorList>
    </citation>
    <scope>NUCLEOTIDE SEQUENCE [LARGE SCALE GENOMIC DNA]</scope>
    <source>
        <strain evidence="1 2">CGMCC 1.10966</strain>
    </source>
</reference>